<sequence>MSAKKQIHLSKRAYLIHNWLCLYQGGRKSTLKLREFQAWAEQHTGTSHSLKDIHAALDELTLHDLITIYAIELETHDIDLNTFVL</sequence>
<evidence type="ECO:0000313" key="2">
    <source>
        <dbReference type="Proteomes" id="UP000239576"/>
    </source>
</evidence>
<dbReference type="Proteomes" id="UP000239576">
    <property type="component" value="Unassembled WGS sequence"/>
</dbReference>
<proteinExistence type="predicted"/>
<dbReference type="EMBL" id="PVWK01000154">
    <property type="protein sequence ID" value="PSB24074.1"/>
    <property type="molecule type" value="Genomic_DNA"/>
</dbReference>
<name>A0A2T1DUM2_9CYAN</name>
<accession>A0A2T1DUM2</accession>
<keyword evidence="2" id="KW-1185">Reference proteome</keyword>
<reference evidence="1 2" key="2">
    <citation type="submission" date="2018-03" db="EMBL/GenBank/DDBJ databases">
        <title>The ancient ancestry and fast evolution of plastids.</title>
        <authorList>
            <person name="Moore K.R."/>
            <person name="Magnabosco C."/>
            <person name="Momper L."/>
            <person name="Gold D.A."/>
            <person name="Bosak T."/>
            <person name="Fournier G.P."/>
        </authorList>
    </citation>
    <scope>NUCLEOTIDE SEQUENCE [LARGE SCALE GENOMIC DNA]</scope>
    <source>
        <strain evidence="1 2">ULC18</strain>
    </source>
</reference>
<organism evidence="1 2">
    <name type="scientific">Stenomitos frigidus ULC18</name>
    <dbReference type="NCBI Taxonomy" id="2107698"/>
    <lineage>
        <taxon>Bacteria</taxon>
        <taxon>Bacillati</taxon>
        <taxon>Cyanobacteriota</taxon>
        <taxon>Cyanophyceae</taxon>
        <taxon>Leptolyngbyales</taxon>
        <taxon>Leptolyngbyaceae</taxon>
        <taxon>Stenomitos</taxon>
    </lineage>
</organism>
<gene>
    <name evidence="1" type="ORF">C7B82_28440</name>
</gene>
<reference evidence="2" key="1">
    <citation type="submission" date="2018-02" db="EMBL/GenBank/DDBJ databases">
        <authorList>
            <person name="Moore K."/>
            <person name="Momper L."/>
        </authorList>
    </citation>
    <scope>NUCLEOTIDE SEQUENCE [LARGE SCALE GENOMIC DNA]</scope>
    <source>
        <strain evidence="2">ULC18</strain>
    </source>
</reference>
<evidence type="ECO:0000313" key="1">
    <source>
        <dbReference type="EMBL" id="PSB24074.1"/>
    </source>
</evidence>
<dbReference type="AlphaFoldDB" id="A0A2T1DUM2"/>
<protein>
    <submittedName>
        <fullName evidence="1">Uncharacterized protein</fullName>
    </submittedName>
</protein>
<comment type="caution">
    <text evidence="1">The sequence shown here is derived from an EMBL/GenBank/DDBJ whole genome shotgun (WGS) entry which is preliminary data.</text>
</comment>